<proteinExistence type="predicted"/>
<evidence type="ECO:0000313" key="1">
    <source>
        <dbReference type="EMBL" id="RRT46541.1"/>
    </source>
</evidence>
<sequence length="136" mass="15970">MDFARKAILLLSQDPGGFYDRHYGHPSRKRSYSMGQALPEVPPLAELATASDVAPPNLGLFPQPLPGGYMLLKVFSFDDLRSTTNDHKKIELLQRQYWYRIHDTKAYWMEIKFFMKRSPDKLQDERKFKDRVLQHL</sequence>
<evidence type="ECO:0000313" key="2">
    <source>
        <dbReference type="Proteomes" id="UP000287651"/>
    </source>
</evidence>
<organism evidence="1 2">
    <name type="scientific">Ensete ventricosum</name>
    <name type="common">Abyssinian banana</name>
    <name type="synonym">Musa ensete</name>
    <dbReference type="NCBI Taxonomy" id="4639"/>
    <lineage>
        <taxon>Eukaryota</taxon>
        <taxon>Viridiplantae</taxon>
        <taxon>Streptophyta</taxon>
        <taxon>Embryophyta</taxon>
        <taxon>Tracheophyta</taxon>
        <taxon>Spermatophyta</taxon>
        <taxon>Magnoliopsida</taxon>
        <taxon>Liliopsida</taxon>
        <taxon>Zingiberales</taxon>
        <taxon>Musaceae</taxon>
        <taxon>Ensete</taxon>
    </lineage>
</organism>
<protein>
    <submittedName>
        <fullName evidence="1">Uncharacterized protein</fullName>
    </submittedName>
</protein>
<gene>
    <name evidence="1" type="ORF">B296_00041314</name>
</gene>
<comment type="caution">
    <text evidence="1">The sequence shown here is derived from an EMBL/GenBank/DDBJ whole genome shotgun (WGS) entry which is preliminary data.</text>
</comment>
<reference evidence="1 2" key="1">
    <citation type="journal article" date="2014" name="Agronomy (Basel)">
        <title>A Draft Genome Sequence for Ensete ventricosum, the Drought-Tolerant Tree Against Hunger.</title>
        <authorList>
            <person name="Harrison J."/>
            <person name="Moore K.A."/>
            <person name="Paszkiewicz K."/>
            <person name="Jones T."/>
            <person name="Grant M."/>
            <person name="Ambacheew D."/>
            <person name="Muzemil S."/>
            <person name="Studholme D.J."/>
        </authorList>
    </citation>
    <scope>NUCLEOTIDE SEQUENCE [LARGE SCALE GENOMIC DNA]</scope>
</reference>
<name>A0A426Y4U3_ENSVE</name>
<accession>A0A426Y4U3</accession>
<dbReference type="EMBL" id="AMZH03015125">
    <property type="protein sequence ID" value="RRT46541.1"/>
    <property type="molecule type" value="Genomic_DNA"/>
</dbReference>
<dbReference type="Proteomes" id="UP000287651">
    <property type="component" value="Unassembled WGS sequence"/>
</dbReference>
<dbReference type="AlphaFoldDB" id="A0A426Y4U3"/>